<dbReference type="EMBL" id="FIZX01000002">
    <property type="protein sequence ID" value="CZF82487.1"/>
    <property type="molecule type" value="Genomic_DNA"/>
</dbReference>
<dbReference type="RefSeq" id="WP_002538050.1">
    <property type="nucleotide sequence ID" value="NZ_FIZX01000002.1"/>
</dbReference>
<organism evidence="5 6">
    <name type="scientific">Grimontia celer</name>
    <dbReference type="NCBI Taxonomy" id="1796497"/>
    <lineage>
        <taxon>Bacteria</taxon>
        <taxon>Pseudomonadati</taxon>
        <taxon>Pseudomonadota</taxon>
        <taxon>Gammaproteobacteria</taxon>
        <taxon>Vibrionales</taxon>
        <taxon>Vibrionaceae</taxon>
        <taxon>Grimontia</taxon>
    </lineage>
</organism>
<dbReference type="InterPro" id="IPR000485">
    <property type="entry name" value="AsnC-type_HTH_dom"/>
</dbReference>
<dbReference type="Gene3D" id="1.10.10.10">
    <property type="entry name" value="Winged helix-like DNA-binding domain superfamily/Winged helix DNA-binding domain"/>
    <property type="match status" value="1"/>
</dbReference>
<dbReference type="GO" id="GO:0005829">
    <property type="term" value="C:cytosol"/>
    <property type="evidence" value="ECO:0007669"/>
    <property type="project" value="TreeGrafter"/>
</dbReference>
<dbReference type="PANTHER" id="PTHR30154">
    <property type="entry name" value="LEUCINE-RESPONSIVE REGULATORY PROTEIN"/>
    <property type="match status" value="1"/>
</dbReference>
<dbReference type="SUPFAM" id="SSF54909">
    <property type="entry name" value="Dimeric alpha+beta barrel"/>
    <property type="match status" value="1"/>
</dbReference>
<dbReference type="Pfam" id="PF01037">
    <property type="entry name" value="AsnC_trans_reg"/>
    <property type="match status" value="1"/>
</dbReference>
<dbReference type="AlphaFoldDB" id="A0A128F6Q5"/>
<dbReference type="Gene3D" id="3.30.70.920">
    <property type="match status" value="1"/>
</dbReference>
<dbReference type="SUPFAM" id="SSF46785">
    <property type="entry name" value="Winged helix' DNA-binding domain"/>
    <property type="match status" value="1"/>
</dbReference>
<dbReference type="InterPro" id="IPR036388">
    <property type="entry name" value="WH-like_DNA-bd_sf"/>
</dbReference>
<dbReference type="PANTHER" id="PTHR30154:SF34">
    <property type="entry name" value="TRANSCRIPTIONAL REGULATOR AZLB"/>
    <property type="match status" value="1"/>
</dbReference>
<proteinExistence type="predicted"/>
<dbReference type="GO" id="GO:0006355">
    <property type="term" value="P:regulation of DNA-templated transcription"/>
    <property type="evidence" value="ECO:0007669"/>
    <property type="project" value="UniProtKB-ARBA"/>
</dbReference>
<dbReference type="PROSITE" id="PS50956">
    <property type="entry name" value="HTH_ASNC_2"/>
    <property type="match status" value="1"/>
</dbReference>
<dbReference type="InterPro" id="IPR011991">
    <property type="entry name" value="ArsR-like_HTH"/>
</dbReference>
<keyword evidence="1" id="KW-0805">Transcription regulation</keyword>
<sequence>MDRIDKQLLELMQKDARLTTAELADLVGLSPSPCARRIKRLEKEKIVAGYHASLTRDKVGIAMTMFVEVSLNNHQVTSVDDFEQAIGDMQEVVSCHVVSGAYDYLLEVVAKDLSGYEQFTRKLQCLQNVKDIHTQLAIRKVKDRGALPIYV</sequence>
<protein>
    <submittedName>
        <fullName evidence="5">Leucine-responsive regulatory protein</fullName>
    </submittedName>
</protein>
<dbReference type="InterPro" id="IPR011008">
    <property type="entry name" value="Dimeric_a/b-barrel"/>
</dbReference>
<reference evidence="6" key="1">
    <citation type="submission" date="2016-02" db="EMBL/GenBank/DDBJ databases">
        <authorList>
            <person name="Rodrigo-Torres Lidia"/>
            <person name="Arahal R.David."/>
        </authorList>
    </citation>
    <scope>NUCLEOTIDE SEQUENCE [LARGE SCALE GENOMIC DNA]</scope>
    <source>
        <strain evidence="6">CECT 9029</strain>
    </source>
</reference>
<evidence type="ECO:0000256" key="3">
    <source>
        <dbReference type="ARBA" id="ARBA00023163"/>
    </source>
</evidence>
<keyword evidence="2" id="KW-0238">DNA-binding</keyword>
<dbReference type="InterPro" id="IPR019888">
    <property type="entry name" value="Tscrpt_reg_AsnC-like"/>
</dbReference>
<accession>A0A128F6Q5</accession>
<name>A0A128F6Q5_9GAMM</name>
<dbReference type="SMART" id="SM00344">
    <property type="entry name" value="HTH_ASNC"/>
    <property type="match status" value="1"/>
</dbReference>
<evidence type="ECO:0000313" key="6">
    <source>
        <dbReference type="Proteomes" id="UP000071641"/>
    </source>
</evidence>
<evidence type="ECO:0000259" key="4">
    <source>
        <dbReference type="PROSITE" id="PS50956"/>
    </source>
</evidence>
<dbReference type="InterPro" id="IPR019887">
    <property type="entry name" value="Tscrpt_reg_AsnC/Lrp_C"/>
</dbReference>
<evidence type="ECO:0000313" key="5">
    <source>
        <dbReference type="EMBL" id="CZF82487.1"/>
    </source>
</evidence>
<dbReference type="GO" id="GO:0043565">
    <property type="term" value="F:sequence-specific DNA binding"/>
    <property type="evidence" value="ECO:0007669"/>
    <property type="project" value="InterPro"/>
</dbReference>
<keyword evidence="3" id="KW-0804">Transcription</keyword>
<dbReference type="OrthoDB" id="166264at2"/>
<dbReference type="PRINTS" id="PR00033">
    <property type="entry name" value="HTHASNC"/>
</dbReference>
<dbReference type="Proteomes" id="UP000071641">
    <property type="component" value="Unassembled WGS sequence"/>
</dbReference>
<evidence type="ECO:0000256" key="2">
    <source>
        <dbReference type="ARBA" id="ARBA00023125"/>
    </source>
</evidence>
<dbReference type="STRING" id="1796497.GCE9029_03260"/>
<dbReference type="GO" id="GO:0043200">
    <property type="term" value="P:response to amino acid"/>
    <property type="evidence" value="ECO:0007669"/>
    <property type="project" value="TreeGrafter"/>
</dbReference>
<feature type="domain" description="HTH asnC-type" evidence="4">
    <location>
        <begin position="1"/>
        <end position="62"/>
    </location>
</feature>
<dbReference type="InterPro" id="IPR036390">
    <property type="entry name" value="WH_DNA-bd_sf"/>
</dbReference>
<keyword evidence="6" id="KW-1185">Reference proteome</keyword>
<gene>
    <name evidence="5" type="primary">lrp_10</name>
    <name evidence="5" type="ORF">GCE9029_03260</name>
</gene>
<dbReference type="CDD" id="cd00090">
    <property type="entry name" value="HTH_ARSR"/>
    <property type="match status" value="1"/>
</dbReference>
<dbReference type="Pfam" id="PF13404">
    <property type="entry name" value="HTH_AsnC-type"/>
    <property type="match status" value="1"/>
</dbReference>
<evidence type="ECO:0000256" key="1">
    <source>
        <dbReference type="ARBA" id="ARBA00023015"/>
    </source>
</evidence>